<feature type="region of interest" description="Disordered" evidence="1">
    <location>
        <begin position="1"/>
        <end position="20"/>
    </location>
</feature>
<protein>
    <submittedName>
        <fullName evidence="2">Ribonuclease BN</fullName>
    </submittedName>
</protein>
<reference evidence="2 3" key="1">
    <citation type="submission" date="2018-04" db="EMBL/GenBank/DDBJ databases">
        <title>Draft genome sequence of Pseudomonas syringae pv. actinidiae biovar 3 strains isolated from kiwifruit in Kagawa prefecture.</title>
        <authorList>
            <person name="Tabuchi M."/>
            <person name="Saito M."/>
            <person name="Fujiwara S."/>
            <person name="Sasa N."/>
            <person name="Akimitsu K."/>
            <person name="Gomi K."/>
            <person name="Konishi-Sugita S."/>
            <person name="Hamano K."/>
            <person name="Kataoka I."/>
        </authorList>
    </citation>
    <scope>NUCLEOTIDE SEQUENCE [LARGE SCALE GENOMIC DNA]</scope>
    <source>
        <strain evidence="2 3">MAFF212211</strain>
    </source>
</reference>
<organism evidence="2 3">
    <name type="scientific">Pseudomonas syringae pv. actinidiae</name>
    <dbReference type="NCBI Taxonomy" id="103796"/>
    <lineage>
        <taxon>Bacteria</taxon>
        <taxon>Pseudomonadati</taxon>
        <taxon>Pseudomonadota</taxon>
        <taxon>Gammaproteobacteria</taxon>
        <taxon>Pseudomonadales</taxon>
        <taxon>Pseudomonadaceae</taxon>
        <taxon>Pseudomonas</taxon>
        <taxon>Pseudomonas syringae</taxon>
    </lineage>
</organism>
<dbReference type="AlphaFoldDB" id="A0AAN4Q7G9"/>
<name>A0AAN4Q7G9_PSESF</name>
<evidence type="ECO:0000313" key="2">
    <source>
        <dbReference type="EMBL" id="GBH18411.1"/>
    </source>
</evidence>
<dbReference type="EMBL" id="BGKA01000156">
    <property type="protein sequence ID" value="GBH18411.1"/>
    <property type="molecule type" value="Genomic_DNA"/>
</dbReference>
<gene>
    <name evidence="2" type="ORF">KPSA3_04397</name>
</gene>
<evidence type="ECO:0000256" key="1">
    <source>
        <dbReference type="SAM" id="MobiDB-lite"/>
    </source>
</evidence>
<dbReference type="Proteomes" id="UP000248291">
    <property type="component" value="Unassembled WGS sequence"/>
</dbReference>
<proteinExistence type="predicted"/>
<accession>A0AAN4Q7G9</accession>
<comment type="caution">
    <text evidence="2">The sequence shown here is derived from an EMBL/GenBank/DDBJ whole genome shotgun (WGS) entry which is preliminary data.</text>
</comment>
<evidence type="ECO:0000313" key="3">
    <source>
        <dbReference type="Proteomes" id="UP000248291"/>
    </source>
</evidence>
<feature type="compositionally biased region" description="Basic residues" evidence="1">
    <location>
        <begin position="1"/>
        <end position="10"/>
    </location>
</feature>
<sequence length="206" mass="22449">MTTPLRRRGKNCQPVAGPAAGCSRHSCASHPAVGEHGRQALKVIRFRPIERDLQGIAGKAHRPVHVAGEVTQFQRRRRVSWQQIEVVLILHLHNDGALTVEHQHRAVTQLLMALQADGAVCAPVAGQAQAMPLDVAARQAQGFHLASVAQVVQTVGEGRVAGLAENAVEYQHDDGSGSRLRWSGSAKCARDRRFHGLRCARIRLSR</sequence>